<comment type="cofactor">
    <cofactor evidence="1">
        <name>Mg(2+)</name>
        <dbReference type="ChEBI" id="CHEBI:18420"/>
    </cofactor>
    <text evidence="1">Binds 2 magnesium ions per subunit.</text>
</comment>
<dbReference type="RefSeq" id="WP_277539455.1">
    <property type="nucleotide sequence ID" value="NZ_JAPDIA010000009.1"/>
</dbReference>
<feature type="binding site" evidence="1">
    <location>
        <position position="403"/>
    </location>
    <ligand>
        <name>Mg(2+)</name>
        <dbReference type="ChEBI" id="CHEBI:18420"/>
        <label>1</label>
    </ligand>
</feature>
<sequence length="470" mass="52029">MAGWEKLSELMRREIIQREEEGCAADGFERRRAQCGEDEEKLMALYAELSALEPRPDFPFVEPSDLAGIRALRPVAANRSRGGDGPELGEAAWRDKFLGAWSGRLSGCALGKPLESWPMMGGSNGNPGWRNVQLWFEGADAWPIRGYTPRRSRAESEHIHISDWCMKSTREQIRFMESDDDVRYTVLGLLMLEEKGLDWDAWDIGKLWHGRLTYQQVCTAETQAYLNFGQVTSHMNRDKPADWAAKQEWVRTHLNPYREWIGAQIRADGFAYGAAGNPGLAAELAWRDASFSHVKNGIYGEMFAAAMIAAAFTESDPERIVEAGLREIPRTSRLAHDIAQAVDIAMAANDQLELVSRIWEAFKHYDPVHTNNNAALVAASLIHSGGDFEKGITTAVLGGWDTDCNGATVGSILGASLGASALPASWIEPLNDTFYADLAGFDPISISACAERSYQVFLRIREQAATLSGR</sequence>
<dbReference type="Pfam" id="PF03747">
    <property type="entry name" value="ADP_ribosyl_GH"/>
    <property type="match status" value="1"/>
</dbReference>
<evidence type="ECO:0000313" key="3">
    <source>
        <dbReference type="Proteomes" id="UP001153404"/>
    </source>
</evidence>
<dbReference type="InterPro" id="IPR005502">
    <property type="entry name" value="Ribosyl_crysJ1"/>
</dbReference>
<feature type="binding site" evidence="1">
    <location>
        <position position="401"/>
    </location>
    <ligand>
        <name>Mg(2+)</name>
        <dbReference type="ChEBI" id="CHEBI:18420"/>
        <label>1</label>
    </ligand>
</feature>
<evidence type="ECO:0000256" key="1">
    <source>
        <dbReference type="PIRSR" id="PIRSR605502-1"/>
    </source>
</evidence>
<protein>
    <submittedName>
        <fullName evidence="2">ADP-ribosylglycohydrolase family protein</fullName>
    </submittedName>
</protein>
<dbReference type="AlphaFoldDB" id="A0A9X4L1P1"/>
<proteinExistence type="predicted"/>
<accession>A0A9X4L1P1</accession>
<dbReference type="Proteomes" id="UP001153404">
    <property type="component" value="Unassembled WGS sequence"/>
</dbReference>
<dbReference type="InterPro" id="IPR036705">
    <property type="entry name" value="Ribosyl_crysJ1_sf"/>
</dbReference>
<organism evidence="2 3">
    <name type="scientific">Cohnella rhizosphaerae</name>
    <dbReference type="NCBI Taxonomy" id="1457232"/>
    <lineage>
        <taxon>Bacteria</taxon>
        <taxon>Bacillati</taxon>
        <taxon>Bacillota</taxon>
        <taxon>Bacilli</taxon>
        <taxon>Bacillales</taxon>
        <taxon>Paenibacillaceae</taxon>
        <taxon>Cohnella</taxon>
    </lineage>
</organism>
<keyword evidence="1" id="KW-0479">Metal-binding</keyword>
<gene>
    <name evidence="2" type="ORF">OMP40_38285</name>
</gene>
<dbReference type="GO" id="GO:0046872">
    <property type="term" value="F:metal ion binding"/>
    <property type="evidence" value="ECO:0007669"/>
    <property type="project" value="UniProtKB-KW"/>
</dbReference>
<dbReference type="Gene3D" id="1.10.4080.10">
    <property type="entry name" value="ADP-ribosylation/Crystallin J1"/>
    <property type="match status" value="1"/>
</dbReference>
<dbReference type="EMBL" id="JAPDIA010000009">
    <property type="protein sequence ID" value="MDG0814486.1"/>
    <property type="molecule type" value="Genomic_DNA"/>
</dbReference>
<comment type="caution">
    <text evidence="2">The sequence shown here is derived from an EMBL/GenBank/DDBJ whole genome shotgun (WGS) entry which is preliminary data.</text>
</comment>
<keyword evidence="3" id="KW-1185">Reference proteome</keyword>
<name>A0A9X4L1P1_9BACL</name>
<dbReference type="SUPFAM" id="SSF101478">
    <property type="entry name" value="ADP-ribosylglycohydrolase"/>
    <property type="match status" value="1"/>
</dbReference>
<reference evidence="2" key="1">
    <citation type="submission" date="2022-10" db="EMBL/GenBank/DDBJ databases">
        <title>Comparative genomic analysis of Cohnella hashimotonis sp. nov., isolated from the International Space Station.</title>
        <authorList>
            <person name="Simpson A."/>
            <person name="Venkateswaran K."/>
        </authorList>
    </citation>
    <scope>NUCLEOTIDE SEQUENCE</scope>
    <source>
        <strain evidence="2">DSM 28161</strain>
    </source>
</reference>
<keyword evidence="1" id="KW-0460">Magnesium</keyword>
<evidence type="ECO:0000313" key="2">
    <source>
        <dbReference type="EMBL" id="MDG0814486.1"/>
    </source>
</evidence>